<evidence type="ECO:0000313" key="2">
    <source>
        <dbReference type="Proteomes" id="UP001175097"/>
    </source>
</evidence>
<evidence type="ECO:0000313" key="1">
    <source>
        <dbReference type="EMBL" id="MDN4607369.1"/>
    </source>
</evidence>
<sequence>MDKQELVVMTKQELEDLIERVSYQAARKACSGLYDGLSKRFFCQWDKDIRRILYELEEMNR</sequence>
<dbReference type="RefSeq" id="WP_301242915.1">
    <property type="nucleotide sequence ID" value="NZ_JAROCC010000005.1"/>
</dbReference>
<accession>A0ABT8JQM6</accession>
<organism evidence="1 2">
    <name type="scientific">Sporosarcina highlanderae</name>
    <dbReference type="NCBI Taxonomy" id="3035916"/>
    <lineage>
        <taxon>Bacteria</taxon>
        <taxon>Bacillati</taxon>
        <taxon>Bacillota</taxon>
        <taxon>Bacilli</taxon>
        <taxon>Bacillales</taxon>
        <taxon>Caryophanaceae</taxon>
        <taxon>Sporosarcina</taxon>
    </lineage>
</organism>
<keyword evidence="2" id="KW-1185">Reference proteome</keyword>
<gene>
    <name evidence="1" type="ORF">P5G49_07715</name>
</gene>
<comment type="caution">
    <text evidence="1">The sequence shown here is derived from an EMBL/GenBank/DDBJ whole genome shotgun (WGS) entry which is preliminary data.</text>
</comment>
<protein>
    <submittedName>
        <fullName evidence="1">Uncharacterized protein</fullName>
    </submittedName>
</protein>
<name>A0ABT8JQM6_9BACL</name>
<proteinExistence type="predicted"/>
<reference evidence="1" key="1">
    <citation type="submission" date="2023-03" db="EMBL/GenBank/DDBJ databases">
        <title>MT1 and MT2 Draft Genomes of Novel Species.</title>
        <authorList>
            <person name="Venkateswaran K."/>
        </authorList>
    </citation>
    <scope>NUCLEOTIDE SEQUENCE</scope>
    <source>
        <strain evidence="1">F6_3S_P_2</strain>
    </source>
</reference>
<dbReference type="EMBL" id="JAROCC010000005">
    <property type="protein sequence ID" value="MDN4607369.1"/>
    <property type="molecule type" value="Genomic_DNA"/>
</dbReference>
<dbReference type="Proteomes" id="UP001175097">
    <property type="component" value="Unassembled WGS sequence"/>
</dbReference>